<evidence type="ECO:0000313" key="3">
    <source>
        <dbReference type="Proteomes" id="UP001210380"/>
    </source>
</evidence>
<sequence>MAEDTASVAPLGRRYEVSGGAMLLDRAGSGGPTVVFLAGGGMFGLYYWNVHALVAEFSTSVIYDRLGMGWSDVVDLPRSGTQVTDDLHELLRAAAVPGPYVLVGHSLGGLYARLHAKRFPDEVTGLVLLDPTHEDVVDYLPEQAAQRLRSANTDAPLPPEQVETMRAAYRRTFGRALADWPAEIREPLLDQGFSSVGYQQSLQEPRNLPRLFDEVRDAGPDPDLPMIIVSAIGTDAFADELVPPEARESAAESGRAKHRLYTDIAAALPQAEVRRVDDAGHSGIAWLRPDAVVQAIRDAFPR</sequence>
<dbReference type="Gene3D" id="3.40.50.1820">
    <property type="entry name" value="alpha/beta hydrolase"/>
    <property type="match status" value="1"/>
</dbReference>
<dbReference type="SUPFAM" id="SSF53474">
    <property type="entry name" value="alpha/beta-Hydrolases"/>
    <property type="match status" value="1"/>
</dbReference>
<dbReference type="InterPro" id="IPR000073">
    <property type="entry name" value="AB_hydrolase_1"/>
</dbReference>
<dbReference type="PANTHER" id="PTHR43798:SF5">
    <property type="entry name" value="MONOACYLGLYCEROL LIPASE ABHD6"/>
    <property type="match status" value="1"/>
</dbReference>
<dbReference type="GO" id="GO:0016787">
    <property type="term" value="F:hydrolase activity"/>
    <property type="evidence" value="ECO:0007669"/>
    <property type="project" value="UniProtKB-KW"/>
</dbReference>
<dbReference type="PANTHER" id="PTHR43798">
    <property type="entry name" value="MONOACYLGLYCEROL LIPASE"/>
    <property type="match status" value="1"/>
</dbReference>
<gene>
    <name evidence="2" type="ORF">OU415_07465</name>
</gene>
<dbReference type="EMBL" id="JAQGLA010000007">
    <property type="protein sequence ID" value="MDA3625268.1"/>
    <property type="molecule type" value="Genomic_DNA"/>
</dbReference>
<keyword evidence="3" id="KW-1185">Reference proteome</keyword>
<dbReference type="InterPro" id="IPR029058">
    <property type="entry name" value="AB_hydrolase_fold"/>
</dbReference>
<feature type="domain" description="AB hydrolase-1" evidence="1">
    <location>
        <begin position="34"/>
        <end position="295"/>
    </location>
</feature>
<reference evidence="2 3" key="1">
    <citation type="submission" date="2022-11" db="EMBL/GenBank/DDBJ databases">
        <title>Draft genome sequence of Saccharopolyspora sp. WRP15-2 isolated from rhizosphere soils of wild rice in Thailand.</title>
        <authorList>
            <person name="Duangmal K."/>
            <person name="Kammanee S."/>
            <person name="Muangham S."/>
        </authorList>
    </citation>
    <scope>NUCLEOTIDE SEQUENCE [LARGE SCALE GENOMIC DNA]</scope>
    <source>
        <strain evidence="2 3">WRP15-2</strain>
    </source>
</reference>
<comment type="caution">
    <text evidence="2">The sequence shown here is derived from an EMBL/GenBank/DDBJ whole genome shotgun (WGS) entry which is preliminary data.</text>
</comment>
<dbReference type="InterPro" id="IPR050266">
    <property type="entry name" value="AB_hydrolase_sf"/>
</dbReference>
<organism evidence="2 3">
    <name type="scientific">Saccharopolyspora oryzae</name>
    <dbReference type="NCBI Taxonomy" id="2997343"/>
    <lineage>
        <taxon>Bacteria</taxon>
        <taxon>Bacillati</taxon>
        <taxon>Actinomycetota</taxon>
        <taxon>Actinomycetes</taxon>
        <taxon>Pseudonocardiales</taxon>
        <taxon>Pseudonocardiaceae</taxon>
        <taxon>Saccharopolyspora</taxon>
    </lineage>
</organism>
<keyword evidence="2" id="KW-0378">Hydrolase</keyword>
<evidence type="ECO:0000313" key="2">
    <source>
        <dbReference type="EMBL" id="MDA3625268.1"/>
    </source>
</evidence>
<name>A0ABT4UU90_9PSEU</name>
<dbReference type="Pfam" id="PF12697">
    <property type="entry name" value="Abhydrolase_6"/>
    <property type="match status" value="1"/>
</dbReference>
<dbReference type="RefSeq" id="WP_270947845.1">
    <property type="nucleotide sequence ID" value="NZ_JAQGLA010000007.1"/>
</dbReference>
<dbReference type="Proteomes" id="UP001210380">
    <property type="component" value="Unassembled WGS sequence"/>
</dbReference>
<accession>A0ABT4UU90</accession>
<protein>
    <submittedName>
        <fullName evidence="2">Alpha/beta hydrolase</fullName>
    </submittedName>
</protein>
<evidence type="ECO:0000259" key="1">
    <source>
        <dbReference type="Pfam" id="PF12697"/>
    </source>
</evidence>
<proteinExistence type="predicted"/>